<keyword evidence="2" id="KW-0614">Plasmid</keyword>
<dbReference type="RefSeq" id="WP_121922132.1">
    <property type="nucleotide sequence ID" value="NZ_CP034146.1"/>
</dbReference>
<accession>A0A3G8R2P1</accession>
<evidence type="ECO:0000313" key="3">
    <source>
        <dbReference type="Proteomes" id="UP000282007"/>
    </source>
</evidence>
<proteinExistence type="predicted"/>
<reference evidence="2 3" key="1">
    <citation type="submission" date="2018-07" db="EMBL/GenBank/DDBJ databases">
        <title>Genome sequences of Haloplanus aerogenes JCM 16430T.</title>
        <authorList>
            <person name="Kim Y.B."/>
            <person name="Roh S.W."/>
        </authorList>
    </citation>
    <scope>NUCLEOTIDE SEQUENCE [LARGE SCALE GENOMIC DNA]</scope>
    <source>
        <strain evidence="2 3">JCM 16430</strain>
        <plasmid evidence="3">pjcm16430-01</plasmid>
    </source>
</reference>
<keyword evidence="3" id="KW-1185">Reference proteome</keyword>
<dbReference type="GeneID" id="38473189"/>
<evidence type="ECO:0000313" key="2">
    <source>
        <dbReference type="EMBL" id="AZH27284.1"/>
    </source>
</evidence>
<dbReference type="KEGG" id="haer:DU502_17845"/>
<feature type="region of interest" description="Disordered" evidence="1">
    <location>
        <begin position="103"/>
        <end position="158"/>
    </location>
</feature>
<dbReference type="EMBL" id="CP034146">
    <property type="protein sequence ID" value="AZH27284.1"/>
    <property type="molecule type" value="Genomic_DNA"/>
</dbReference>
<dbReference type="AlphaFoldDB" id="A0A3G8R2P1"/>
<organism evidence="2 3">
    <name type="scientific">Haloplanus aerogenes</name>
    <dbReference type="NCBI Taxonomy" id="660522"/>
    <lineage>
        <taxon>Archaea</taxon>
        <taxon>Methanobacteriati</taxon>
        <taxon>Methanobacteriota</taxon>
        <taxon>Stenosarchaea group</taxon>
        <taxon>Halobacteria</taxon>
        <taxon>Halobacteriales</taxon>
        <taxon>Haloferacaceae</taxon>
        <taxon>Haloplanus</taxon>
    </lineage>
</organism>
<geneLocation type="plasmid" evidence="3">
    <name>pjcm16430-01</name>
</geneLocation>
<gene>
    <name evidence="2" type="ORF">DU502_17845</name>
</gene>
<dbReference type="Proteomes" id="UP000282007">
    <property type="component" value="Plasmid pJCM16430-01"/>
</dbReference>
<sequence length="180" mass="20357">MGESTKQIGVQVDEDLKEDFRNVVKHRHDGIRGPLGDAYETAMKLYIATYLLTEPSEYTTLVDSTDVDTEAFEQRLSEYVDSVGEQLIELHRLIQQHEQAPLLSPPSARGQLQRIQGDSPSDAWSRLRTQLPLEPPKDEATYNPEASDQGADEMTQKIREEIKKMAEEGEIDLDATNDNK</sequence>
<evidence type="ECO:0000256" key="1">
    <source>
        <dbReference type="SAM" id="MobiDB-lite"/>
    </source>
</evidence>
<name>A0A3G8R2P1_9EURY</name>
<protein>
    <submittedName>
        <fullName evidence="2">Uncharacterized protein</fullName>
    </submittedName>
</protein>